<sequence length="68" mass="7472">MRTAVVQRHAPLELLDDVSAERGLALHFSAVFQQAIRALKVPAPTFPFAQRSGQLLLLLPLLQLTPAQ</sequence>
<protein>
    <submittedName>
        <fullName evidence="1">Uncharacterized protein</fullName>
    </submittedName>
</protein>
<evidence type="ECO:0000313" key="2">
    <source>
        <dbReference type="Proteomes" id="UP000050864"/>
    </source>
</evidence>
<comment type="caution">
    <text evidence="1">The sequence shown here is derived from an EMBL/GenBank/DDBJ whole genome shotgun (WGS) entry which is preliminary data.</text>
</comment>
<proteinExistence type="predicted"/>
<dbReference type="EMBL" id="LDJI01000006">
    <property type="protein sequence ID" value="KRG65516.1"/>
    <property type="molecule type" value="Genomic_DNA"/>
</dbReference>
<accession>A0A0R0C763</accession>
<organism evidence="1 2">
    <name type="scientific">Stenotrophomonas humi</name>
    <dbReference type="NCBI Taxonomy" id="405444"/>
    <lineage>
        <taxon>Bacteria</taxon>
        <taxon>Pseudomonadati</taxon>
        <taxon>Pseudomonadota</taxon>
        <taxon>Gammaproteobacteria</taxon>
        <taxon>Lysobacterales</taxon>
        <taxon>Lysobacteraceae</taxon>
        <taxon>Stenotrophomonas</taxon>
    </lineage>
</organism>
<keyword evidence="2" id="KW-1185">Reference proteome</keyword>
<gene>
    <name evidence="1" type="ORF">ABB26_02885</name>
</gene>
<dbReference type="Proteomes" id="UP000050864">
    <property type="component" value="Unassembled WGS sequence"/>
</dbReference>
<reference evidence="1 2" key="1">
    <citation type="submission" date="2015-05" db="EMBL/GenBank/DDBJ databases">
        <title>Genome sequencing and analysis of members of genus Stenotrophomonas.</title>
        <authorList>
            <person name="Patil P.P."/>
            <person name="Midha S."/>
            <person name="Patil P.B."/>
        </authorList>
    </citation>
    <scope>NUCLEOTIDE SEQUENCE [LARGE SCALE GENOMIC DNA]</scope>
    <source>
        <strain evidence="1 2">DSM 18929</strain>
    </source>
</reference>
<name>A0A0R0C763_9GAMM</name>
<dbReference type="AlphaFoldDB" id="A0A0R0C763"/>
<evidence type="ECO:0000313" key="1">
    <source>
        <dbReference type="EMBL" id="KRG65516.1"/>
    </source>
</evidence>
<dbReference type="STRING" id="405444.ABB26_02885"/>